<name>A0A9N9NSR2_9GLOM</name>
<dbReference type="PANTHER" id="PTHR33215:SF13">
    <property type="entry name" value="PROTEIN DISTAL ANTENNA"/>
    <property type="match status" value="1"/>
</dbReference>
<dbReference type="OrthoDB" id="2158935at2759"/>
<reference evidence="3" key="1">
    <citation type="submission" date="2021-06" db="EMBL/GenBank/DDBJ databases">
        <authorList>
            <person name="Kallberg Y."/>
            <person name="Tangrot J."/>
            <person name="Rosling A."/>
        </authorList>
    </citation>
    <scope>NUCLEOTIDE SEQUENCE</scope>
    <source>
        <strain evidence="3">IN212</strain>
    </source>
</reference>
<dbReference type="InterPro" id="IPR010921">
    <property type="entry name" value="Trp_repressor/repl_initiator"/>
</dbReference>
<dbReference type="InterPro" id="IPR004875">
    <property type="entry name" value="DDE_SF_endonuclease_dom"/>
</dbReference>
<evidence type="ECO:0000259" key="2">
    <source>
        <dbReference type="PROSITE" id="PS51253"/>
    </source>
</evidence>
<evidence type="ECO:0000313" key="3">
    <source>
        <dbReference type="EMBL" id="CAG8754052.1"/>
    </source>
</evidence>
<dbReference type="Pfam" id="PF03184">
    <property type="entry name" value="DDE_1"/>
    <property type="match status" value="1"/>
</dbReference>
<dbReference type="EMBL" id="CAJVPZ010037670">
    <property type="protein sequence ID" value="CAG8754052.1"/>
    <property type="molecule type" value="Genomic_DNA"/>
</dbReference>
<dbReference type="Proteomes" id="UP000789396">
    <property type="component" value="Unassembled WGS sequence"/>
</dbReference>
<dbReference type="InterPro" id="IPR018586">
    <property type="entry name" value="Brinker_DNA-bd"/>
</dbReference>
<evidence type="ECO:0000313" key="4">
    <source>
        <dbReference type="Proteomes" id="UP000789396"/>
    </source>
</evidence>
<dbReference type="Gene3D" id="1.10.10.60">
    <property type="entry name" value="Homeodomain-like"/>
    <property type="match status" value="2"/>
</dbReference>
<dbReference type="AlphaFoldDB" id="A0A9N9NSR2"/>
<evidence type="ECO:0000256" key="1">
    <source>
        <dbReference type="ARBA" id="ARBA00023125"/>
    </source>
</evidence>
<dbReference type="Pfam" id="PF09607">
    <property type="entry name" value="BrkDBD"/>
    <property type="match status" value="1"/>
</dbReference>
<keyword evidence="1" id="KW-0238">DNA-binding</keyword>
<feature type="non-terminal residue" evidence="3">
    <location>
        <position position="322"/>
    </location>
</feature>
<sequence length="322" mass="37668">MSKEKRRSYTATFKLDVINYAKQNSNRAAAREYNIDHAMVKRWCEKEEKFKVAKASSRRVGSGQKAAYPLAEDALKQWIDKLRNEGIAVMPSAVKFNMSNLLLNNFSQHYPDVFETFRASNNWFYRFMNQYDLSLHRQTKLGQKLPQDLQEKVLSFHTFIKNARANQKPNAITEQKQSLLTLDAFKGHLTDKVKEKCAECNMFMGVIPEGLTSLVQPFDVSINKPFKDRLREKWRTWMTNGEFQLTRGGNFKKPVYNLMCQWIVYAWEDIPSELVKKSFKKCGIMNELDGSEDYLMYKEEDNSTLEEPFIVLTDNLEENQEN</sequence>
<feature type="domain" description="HTH CENPB-type" evidence="2">
    <location>
        <begin position="59"/>
        <end position="137"/>
    </location>
</feature>
<keyword evidence="4" id="KW-1185">Reference proteome</keyword>
<dbReference type="PROSITE" id="PS51253">
    <property type="entry name" value="HTH_CENPB"/>
    <property type="match status" value="1"/>
</dbReference>
<dbReference type="Pfam" id="PF03221">
    <property type="entry name" value="HTH_Tnp_Tc5"/>
    <property type="match status" value="1"/>
</dbReference>
<accession>A0A9N9NSR2</accession>
<organism evidence="3 4">
    <name type="scientific">Racocetra fulgida</name>
    <dbReference type="NCBI Taxonomy" id="60492"/>
    <lineage>
        <taxon>Eukaryota</taxon>
        <taxon>Fungi</taxon>
        <taxon>Fungi incertae sedis</taxon>
        <taxon>Mucoromycota</taxon>
        <taxon>Glomeromycotina</taxon>
        <taxon>Glomeromycetes</taxon>
        <taxon>Diversisporales</taxon>
        <taxon>Gigasporaceae</taxon>
        <taxon>Racocetra</taxon>
    </lineage>
</organism>
<comment type="caution">
    <text evidence="3">The sequence shown here is derived from an EMBL/GenBank/DDBJ whole genome shotgun (WGS) entry which is preliminary data.</text>
</comment>
<dbReference type="InterPro" id="IPR051839">
    <property type="entry name" value="RD_transcriptional_regulator"/>
</dbReference>
<dbReference type="InterPro" id="IPR006600">
    <property type="entry name" value="HTH_CenpB_DNA-bd_dom"/>
</dbReference>
<dbReference type="SUPFAM" id="SSF48295">
    <property type="entry name" value="TrpR-like"/>
    <property type="match status" value="1"/>
</dbReference>
<dbReference type="PANTHER" id="PTHR33215">
    <property type="entry name" value="PROTEIN DISTAL ANTENNA"/>
    <property type="match status" value="1"/>
</dbReference>
<proteinExistence type="predicted"/>
<protein>
    <submittedName>
        <fullName evidence="3">18445_t:CDS:1</fullName>
    </submittedName>
</protein>
<gene>
    <name evidence="3" type="ORF">RFULGI_LOCUS13814</name>
</gene>
<dbReference type="GO" id="GO:0043565">
    <property type="term" value="F:sequence-specific DNA binding"/>
    <property type="evidence" value="ECO:0007669"/>
    <property type="project" value="InterPro"/>
</dbReference>